<evidence type="ECO:0000256" key="3">
    <source>
        <dbReference type="PROSITE-ProRule" id="PRU00108"/>
    </source>
</evidence>
<dbReference type="InterPro" id="IPR009057">
    <property type="entry name" value="Homeodomain-like_sf"/>
</dbReference>
<evidence type="ECO:0000256" key="2">
    <source>
        <dbReference type="ARBA" id="ARBA00023125"/>
    </source>
</evidence>
<keyword evidence="3" id="KW-0371">Homeobox</keyword>
<reference evidence="6" key="1">
    <citation type="submission" date="2021-01" db="UniProtKB">
        <authorList>
            <consortium name="EnsemblPlants"/>
        </authorList>
    </citation>
    <scope>IDENTIFICATION</scope>
</reference>
<protein>
    <recommendedName>
        <fullName evidence="5">Homeobox domain-containing protein</fullName>
    </recommendedName>
</protein>
<dbReference type="InterPro" id="IPR001356">
    <property type="entry name" value="HD"/>
</dbReference>
<proteinExistence type="predicted"/>
<evidence type="ECO:0000256" key="1">
    <source>
        <dbReference type="ARBA" id="ARBA00004123"/>
    </source>
</evidence>
<feature type="compositionally biased region" description="Low complexity" evidence="4">
    <location>
        <begin position="515"/>
        <end position="530"/>
    </location>
</feature>
<keyword evidence="3" id="KW-0539">Nucleus</keyword>
<dbReference type="Gramene" id="Kaladp0015s0104.1.v1.1">
    <property type="protein sequence ID" value="Kaladp0015s0104.1.v1.1"/>
    <property type="gene ID" value="Kaladp0015s0104.v1.1"/>
</dbReference>
<dbReference type="PANTHER" id="PTHR33400:SF6">
    <property type="entry name" value="HOMEOBOX PROTEIN LUMINIDEPENDENS"/>
    <property type="match status" value="1"/>
</dbReference>
<keyword evidence="7" id="KW-1185">Reference proteome</keyword>
<comment type="subcellular location">
    <subcellularLocation>
        <location evidence="1 3">Nucleus</location>
    </subcellularLocation>
</comment>
<feature type="compositionally biased region" description="Basic and acidic residues" evidence="4">
    <location>
        <begin position="462"/>
        <end position="471"/>
    </location>
</feature>
<dbReference type="SUPFAM" id="SSF46689">
    <property type="entry name" value="Homeodomain-like"/>
    <property type="match status" value="1"/>
</dbReference>
<feature type="domain" description="Homeobox" evidence="5">
    <location>
        <begin position="68"/>
        <end position="128"/>
    </location>
</feature>
<feature type="compositionally biased region" description="Polar residues" evidence="4">
    <location>
        <begin position="450"/>
        <end position="460"/>
    </location>
</feature>
<feature type="region of interest" description="Disordered" evidence="4">
    <location>
        <begin position="441"/>
        <end position="533"/>
    </location>
</feature>
<dbReference type="GO" id="GO:0003677">
    <property type="term" value="F:DNA binding"/>
    <property type="evidence" value="ECO:0007669"/>
    <property type="project" value="UniProtKB-UniRule"/>
</dbReference>
<keyword evidence="2 3" id="KW-0238">DNA-binding</keyword>
<dbReference type="OMA" id="PKEPWDV"/>
<dbReference type="GO" id="GO:0005634">
    <property type="term" value="C:nucleus"/>
    <property type="evidence" value="ECO:0007669"/>
    <property type="project" value="UniProtKB-SubCell"/>
</dbReference>
<dbReference type="PROSITE" id="PS50071">
    <property type="entry name" value="HOMEOBOX_2"/>
    <property type="match status" value="1"/>
</dbReference>
<dbReference type="Proteomes" id="UP000594263">
    <property type="component" value="Unplaced"/>
</dbReference>
<dbReference type="GO" id="GO:0010228">
    <property type="term" value="P:vegetative to reproductive phase transition of meristem"/>
    <property type="evidence" value="ECO:0007669"/>
    <property type="project" value="TreeGrafter"/>
</dbReference>
<feature type="region of interest" description="Disordered" evidence="4">
    <location>
        <begin position="177"/>
        <end position="197"/>
    </location>
</feature>
<organism evidence="6 7">
    <name type="scientific">Kalanchoe fedtschenkoi</name>
    <name type="common">Lavender scallops</name>
    <name type="synonym">South American air plant</name>
    <dbReference type="NCBI Taxonomy" id="63787"/>
    <lineage>
        <taxon>Eukaryota</taxon>
        <taxon>Viridiplantae</taxon>
        <taxon>Streptophyta</taxon>
        <taxon>Embryophyta</taxon>
        <taxon>Tracheophyta</taxon>
        <taxon>Spermatophyta</taxon>
        <taxon>Magnoliopsida</taxon>
        <taxon>eudicotyledons</taxon>
        <taxon>Gunneridae</taxon>
        <taxon>Pentapetalae</taxon>
        <taxon>Saxifragales</taxon>
        <taxon>Crassulaceae</taxon>
        <taxon>Kalanchoe</taxon>
    </lineage>
</organism>
<feature type="region of interest" description="Disordered" evidence="4">
    <location>
        <begin position="221"/>
        <end position="246"/>
    </location>
</feature>
<name>A0A7N0ZQS3_KALFE</name>
<evidence type="ECO:0000256" key="4">
    <source>
        <dbReference type="SAM" id="MobiDB-lite"/>
    </source>
</evidence>
<dbReference type="AlphaFoldDB" id="A0A7N0ZQS3"/>
<feature type="DNA-binding region" description="Homeobox" evidence="3">
    <location>
        <begin position="70"/>
        <end position="129"/>
    </location>
</feature>
<dbReference type="EnsemblPlants" id="Kaladp0015s0104.1.v1.1">
    <property type="protein sequence ID" value="Kaladp0015s0104.1.v1.1"/>
    <property type="gene ID" value="Kaladp0015s0104.v1.1"/>
</dbReference>
<dbReference type="PANTHER" id="PTHR33400">
    <property type="entry name" value="ZINC FINGER CCCH DOMAIN-CONTAINING PROTEIN 6-RELATED"/>
    <property type="match status" value="1"/>
</dbReference>
<sequence length="974" mass="108027">MDGLSARLAAEEEGIGTSMESFQKSLESQKDLFHSQLVEMQRIVSTQCEFTGVNPLSQEMAAGALSIPIGKKPRDLLNPKAVAYMQSVFSIKDKISKKETREISAKFGITLAQVRDFFACQRTRVREIVQSTQEMSRDRRKVLKELQDGNQENEDSIMLSDLSPVVNTGPVTCDTNMSNAVDPEINGTTLQSDSRPTETDVVTARADSPEFSLATCIPITDEEDIPEPSRTETAPHETAGPTYAEPVPLNVFPPTRSESLVLNSAGISDAGMQPKYIPVEVIPGLDGSEKNFIENIFNLMSTEETFSGKVKLMEGILKVENPSVLNWFLTRGGMMILATWLGQAAVEEQTSVLYVILKVLCHLPLAKASTEQMSVILQSVNSLRFYRTQDISNKARICLARWSKLFAKNQPMRKRDGVKSQVEVAKHKLLTQSINEIIGDESRQSELENTDGNLTSSNKAIENLRKRDRPLQMEMLTASSDESMKRSSMGLPASQGRGRRKVQLVEHPGQKLTGRSQQAARASVSQSRPVSTDDIKKAKLRKEFMEAKYGKKKSEHENLKLGMNQSGAIVSASRVPTQPVPHERRNSRLPLPKTVTEHEPPVVLHPYRTDEKKKDLLPLQSADELKQPLVPLQNSTVEFEPTALHLSGNTDEQPMMPMAKSIAEQMQSMVPILNKYIQTEVSPKNGAKQAQPMVSISSDSAPPQFNSNGTAEQRQPVVPIANSMVQQAPRQKKTIPESKEPFWKQCKRVQVQWKTPPEMVIDKEWRVGSGQNSREVCDQKLRNKREKEFVYQRPEEIPPNPKNPWENEIDYDDSLTPIIPIEPVLDTTDTLQSHNSISLETGNASQMVSVAPTPAPNSLPATISGSAHDPVLLDALLKNPALVFTLTSGQPNSMPSEDTVRLLDMIKANAGALPAANITPNLPSPTPSSNFGTVRDLGLCSMTCKLNNYVYIVSSHDIFTSLVHHSRLFLPVYF</sequence>
<evidence type="ECO:0000313" key="6">
    <source>
        <dbReference type="EnsemblPlants" id="Kaladp0015s0104.1.v1.1"/>
    </source>
</evidence>
<evidence type="ECO:0000313" key="7">
    <source>
        <dbReference type="Proteomes" id="UP000594263"/>
    </source>
</evidence>
<accession>A0A7N0ZQS3</accession>
<dbReference type="Gene3D" id="1.10.10.60">
    <property type="entry name" value="Homeodomain-like"/>
    <property type="match status" value="1"/>
</dbReference>
<dbReference type="SMART" id="SM00389">
    <property type="entry name" value="HOX"/>
    <property type="match status" value="1"/>
</dbReference>
<evidence type="ECO:0000259" key="5">
    <source>
        <dbReference type="PROSITE" id="PS50071"/>
    </source>
</evidence>